<keyword evidence="5 6" id="KW-0472">Membrane</keyword>
<evidence type="ECO:0000256" key="6">
    <source>
        <dbReference type="SAM" id="Phobius"/>
    </source>
</evidence>
<dbReference type="GO" id="GO:0005886">
    <property type="term" value="C:plasma membrane"/>
    <property type="evidence" value="ECO:0007669"/>
    <property type="project" value="UniProtKB-SubCell"/>
</dbReference>
<feature type="transmembrane region" description="Helical" evidence="6">
    <location>
        <begin position="34"/>
        <end position="54"/>
    </location>
</feature>
<dbReference type="Gene3D" id="1.20.950.20">
    <property type="entry name" value="Transmembrane di-heme cytochromes, Chain C"/>
    <property type="match status" value="1"/>
</dbReference>
<feature type="domain" description="Cytochrome b561 bacterial/Ni-hydrogenase" evidence="7">
    <location>
        <begin position="31"/>
        <end position="222"/>
    </location>
</feature>
<dbReference type="Pfam" id="PF01292">
    <property type="entry name" value="Ni_hydr_CYTB"/>
    <property type="match status" value="1"/>
</dbReference>
<dbReference type="InterPro" id="IPR011577">
    <property type="entry name" value="Cyt_b561_bac/Ni-Hgenase"/>
</dbReference>
<evidence type="ECO:0000256" key="2">
    <source>
        <dbReference type="ARBA" id="ARBA00022475"/>
    </source>
</evidence>
<dbReference type="AlphaFoldDB" id="S5TG18"/>
<accession>S5TG18</accession>
<name>S5TG18_9CORY</name>
<dbReference type="PATRIC" id="fig|1224163.3.peg.130"/>
<keyword evidence="4 6" id="KW-1133">Transmembrane helix</keyword>
<keyword evidence="2" id="KW-1003">Cell membrane</keyword>
<evidence type="ECO:0000256" key="3">
    <source>
        <dbReference type="ARBA" id="ARBA00022692"/>
    </source>
</evidence>
<dbReference type="GO" id="GO:0009055">
    <property type="term" value="F:electron transfer activity"/>
    <property type="evidence" value="ECO:0007669"/>
    <property type="project" value="InterPro"/>
</dbReference>
<dbReference type="KEGG" id="cmd:B841_00650"/>
<evidence type="ECO:0000313" key="8">
    <source>
        <dbReference type="EMBL" id="AGS33613.1"/>
    </source>
</evidence>
<keyword evidence="9" id="KW-1185">Reference proteome</keyword>
<dbReference type="HOGENOM" id="CLU_025864_0_0_11"/>
<feature type="transmembrane region" description="Helical" evidence="6">
    <location>
        <begin position="190"/>
        <end position="215"/>
    </location>
</feature>
<dbReference type="PANTHER" id="PTHR30485">
    <property type="entry name" value="NI/FE-HYDROGENASE 1 B-TYPE CYTOCHROME SUBUNIT"/>
    <property type="match status" value="1"/>
</dbReference>
<dbReference type="GO" id="GO:0022904">
    <property type="term" value="P:respiratory electron transport chain"/>
    <property type="evidence" value="ECO:0007669"/>
    <property type="project" value="InterPro"/>
</dbReference>
<feature type="transmembrane region" description="Helical" evidence="6">
    <location>
        <begin position="147"/>
        <end position="169"/>
    </location>
</feature>
<gene>
    <name evidence="8" type="ORF">B841_00650</name>
</gene>
<evidence type="ECO:0000256" key="4">
    <source>
        <dbReference type="ARBA" id="ARBA00022989"/>
    </source>
</evidence>
<dbReference type="GO" id="GO:0020037">
    <property type="term" value="F:heme binding"/>
    <property type="evidence" value="ECO:0007669"/>
    <property type="project" value="TreeGrafter"/>
</dbReference>
<dbReference type="eggNOG" id="COG4117">
    <property type="taxonomic scope" value="Bacteria"/>
</dbReference>
<feature type="transmembrane region" description="Helical" evidence="6">
    <location>
        <begin position="235"/>
        <end position="257"/>
    </location>
</feature>
<dbReference type="SUPFAM" id="SSF81342">
    <property type="entry name" value="Transmembrane di-heme cytochromes"/>
    <property type="match status" value="1"/>
</dbReference>
<protein>
    <recommendedName>
        <fullName evidence="7">Cytochrome b561 bacterial/Ni-hydrogenase domain-containing protein</fullName>
    </recommendedName>
</protein>
<evidence type="ECO:0000259" key="7">
    <source>
        <dbReference type="Pfam" id="PF01292"/>
    </source>
</evidence>
<evidence type="ECO:0000256" key="5">
    <source>
        <dbReference type="ARBA" id="ARBA00023136"/>
    </source>
</evidence>
<sequence length="275" mass="30691">MRWFLGTGTGAGLVEAYAGAAPMPENAPVGFPAWLAWSHFFNLFLMVLIIRSGLQIRAERRPPAYWSPRGGSSKISLTIWFHQSLDLLWVINGVLFIILLFATGQWMRIVPTSWEVIPNALSAGLQYLSLDWPTENGWVHYNGLQQLAYFITVFIAAPLAVVTGIRMSGLWPSKMKKLSTLYPVEVARKLHFPVMLYFVFFIFTHVLLVFATGALRNLNHMFAAQGSPDPATYAANWTGFWLFVLGMVAIAAAWVAARPMLLAPVARLFGTVTTR</sequence>
<feature type="transmembrane region" description="Helical" evidence="6">
    <location>
        <begin position="87"/>
        <end position="107"/>
    </location>
</feature>
<dbReference type="Proteomes" id="UP000015388">
    <property type="component" value="Chromosome"/>
</dbReference>
<dbReference type="PANTHER" id="PTHR30485:SF1">
    <property type="entry name" value="CYTOCHROME YDHU-RELATED"/>
    <property type="match status" value="1"/>
</dbReference>
<keyword evidence="3 6" id="KW-0812">Transmembrane</keyword>
<comment type="subcellular location">
    <subcellularLocation>
        <location evidence="1">Cell membrane</location>
        <topology evidence="1">Multi-pass membrane protein</topology>
    </subcellularLocation>
</comment>
<reference evidence="8 9" key="1">
    <citation type="submission" date="2012-11" db="EMBL/GenBank/DDBJ databases">
        <title>The complete genome sequence of Corynebacterium maris Coryn-1 (=DSM 45190).</title>
        <authorList>
            <person name="Schaffert L."/>
            <person name="Albersmeier A."/>
            <person name="Kalinowski J."/>
            <person name="Ruckert C."/>
        </authorList>
    </citation>
    <scope>NUCLEOTIDE SEQUENCE [LARGE SCALE GENOMIC DNA]</scope>
    <source>
        <strain evidence="9">Coryn-1</strain>
    </source>
</reference>
<dbReference type="InterPro" id="IPR051542">
    <property type="entry name" value="Hydrogenase_cytochrome"/>
</dbReference>
<evidence type="ECO:0000256" key="1">
    <source>
        <dbReference type="ARBA" id="ARBA00004651"/>
    </source>
</evidence>
<organism evidence="8 9">
    <name type="scientific">Corynebacterium maris DSM 45190</name>
    <dbReference type="NCBI Taxonomy" id="1224163"/>
    <lineage>
        <taxon>Bacteria</taxon>
        <taxon>Bacillati</taxon>
        <taxon>Actinomycetota</taxon>
        <taxon>Actinomycetes</taxon>
        <taxon>Mycobacteriales</taxon>
        <taxon>Corynebacteriaceae</taxon>
        <taxon>Corynebacterium</taxon>
    </lineage>
</organism>
<dbReference type="EMBL" id="CP003924">
    <property type="protein sequence ID" value="AGS33613.1"/>
    <property type="molecule type" value="Genomic_DNA"/>
</dbReference>
<proteinExistence type="predicted"/>
<dbReference type="InterPro" id="IPR016174">
    <property type="entry name" value="Di-haem_cyt_TM"/>
</dbReference>
<evidence type="ECO:0000313" key="9">
    <source>
        <dbReference type="Proteomes" id="UP000015388"/>
    </source>
</evidence>